<sequence>MLSCRQEVLHLTDELVRIESVVNTKGEVTIANRLYQLIRSFSYFQENPSYLIQSRTDNDEIERYNILAFVKGTKEKSNKTVILMGHTDTVGVDDYGHLKDKACFPDQLMEALSDEELPELVKSHLDSSDWHFGRGVLDMKSGVASHLYLLKYYSDHPEELAGNLVLLAECDEEDSSHGVLSALKNLKQWKAEHQFDYVALINSDFVAPRFEGDTNRYIYKGTVGKLLPSFFITGAETHAGSCFEGLDPNYIAAELTSQISYNPELCDQSLGETPMPPVSLKQTDLKPAYTIQTALSAYVYFNFFIQSWSPKDVLAKLKKQAEIAFDRALTQLRERHQTYCKLSGQPYKELPWQSRVLVYEEMQKQLIQQHGEPFIEHMKTFKEQLLLDRTLDMRMFAAKVVEEEWNWMNDKSPAIILFYSSLYSPRIELTGKNEYEQNLLLALEEAVQSVQPYYPHPIVTKNYFPYVCDMSCVALSDNKEGIKAASVNNPGWGTKHYVDYQAIQELNVPAINIGPYGHDAHNRYERMELKYSTEMVPNITNEVICRLLGMGKREAGTSLPERTIAKS</sequence>
<name>A0ABR5AVV4_BACBA</name>
<gene>
    <name evidence="1" type="ORF">SD77_3669</name>
</gene>
<organism evidence="1 2">
    <name type="scientific">Bacillus badius</name>
    <dbReference type="NCBI Taxonomy" id="1455"/>
    <lineage>
        <taxon>Bacteria</taxon>
        <taxon>Bacillati</taxon>
        <taxon>Bacillota</taxon>
        <taxon>Bacilli</taxon>
        <taxon>Bacillales</taxon>
        <taxon>Bacillaceae</taxon>
        <taxon>Pseudobacillus</taxon>
    </lineage>
</organism>
<dbReference type="EMBL" id="JXLP01000005">
    <property type="protein sequence ID" value="KIL78868.1"/>
    <property type="molecule type" value="Genomic_DNA"/>
</dbReference>
<proteinExistence type="predicted"/>
<dbReference type="SUPFAM" id="SSF53187">
    <property type="entry name" value="Zn-dependent exopeptidases"/>
    <property type="match status" value="1"/>
</dbReference>
<dbReference type="InterPro" id="IPR050072">
    <property type="entry name" value="Peptidase_M20A"/>
</dbReference>
<dbReference type="Pfam" id="PF01546">
    <property type="entry name" value="Peptidase_M20"/>
    <property type="match status" value="1"/>
</dbReference>
<accession>A0ABR5AVV4</accession>
<dbReference type="RefSeq" id="WP_041113573.1">
    <property type="nucleotide sequence ID" value="NZ_JARTHD010000031.1"/>
</dbReference>
<evidence type="ECO:0000313" key="2">
    <source>
        <dbReference type="Proteomes" id="UP000031982"/>
    </source>
</evidence>
<comment type="caution">
    <text evidence="1">The sequence shown here is derived from an EMBL/GenBank/DDBJ whole genome shotgun (WGS) entry which is preliminary data.</text>
</comment>
<evidence type="ECO:0000313" key="1">
    <source>
        <dbReference type="EMBL" id="KIL78868.1"/>
    </source>
</evidence>
<dbReference type="PANTHER" id="PTHR43808:SF27">
    <property type="entry name" value="PROTEIN ROCB"/>
    <property type="match status" value="1"/>
</dbReference>
<dbReference type="PIRSF" id="PIRSF010386">
    <property type="entry name" value="RocB"/>
    <property type="match status" value="1"/>
</dbReference>
<dbReference type="Proteomes" id="UP000031982">
    <property type="component" value="Unassembled WGS sequence"/>
</dbReference>
<dbReference type="InterPro" id="IPR002933">
    <property type="entry name" value="Peptidase_M20"/>
</dbReference>
<keyword evidence="2" id="KW-1185">Reference proteome</keyword>
<dbReference type="PANTHER" id="PTHR43808">
    <property type="entry name" value="ACETYLORNITHINE DEACETYLASE"/>
    <property type="match status" value="1"/>
</dbReference>
<reference evidence="1 2" key="1">
    <citation type="submission" date="2015-01" db="EMBL/GenBank/DDBJ databases">
        <title>Genome Assembly of Bacillus badius MTCC 1458.</title>
        <authorList>
            <person name="Verma A."/>
            <person name="Khatri I."/>
            <person name="Mual P."/>
            <person name="Subramanian S."/>
            <person name="Krishnamurthi S."/>
        </authorList>
    </citation>
    <scope>NUCLEOTIDE SEQUENCE [LARGE SCALE GENOMIC DNA]</scope>
    <source>
        <strain evidence="1 2">MTCC 1458</strain>
    </source>
</reference>
<protein>
    <submittedName>
        <fullName evidence="1">Arginine utilization protein RocB</fullName>
    </submittedName>
</protein>
<dbReference type="Gene3D" id="3.40.630.10">
    <property type="entry name" value="Zn peptidases"/>
    <property type="match status" value="1"/>
</dbReference>
<dbReference type="InterPro" id="IPR012166">
    <property type="entry name" value="Uncharacterised_RocB"/>
</dbReference>